<sequence length="83" mass="9531">MKTTERIIVFTIISISAVTMFFSDWEEYDLSPCGKPPVGMRLEVAPSTSPPKDTLQHHSEVTYEDSELELLEKFSHRRGRAIF</sequence>
<dbReference type="Proteomes" id="UP001163981">
    <property type="component" value="Chromosome"/>
</dbReference>
<proteinExistence type="predicted"/>
<evidence type="ECO:0000256" key="1">
    <source>
        <dbReference type="SAM" id="Phobius"/>
    </source>
</evidence>
<name>A0ABY6NNN9_9FLAO</name>
<evidence type="ECO:0000313" key="3">
    <source>
        <dbReference type="Proteomes" id="UP001163981"/>
    </source>
</evidence>
<dbReference type="RefSeq" id="WP_265162524.1">
    <property type="nucleotide sequence ID" value="NZ_CP069620.1"/>
</dbReference>
<keyword evidence="1" id="KW-1133">Transmembrane helix</keyword>
<reference evidence="2" key="1">
    <citation type="submission" date="2021-02" db="EMBL/GenBank/DDBJ databases">
        <title>Salinimicrobium sp. nov. isolated from seawater in Tongyeong, Republic of Korea.</title>
        <authorList>
            <person name="Lee S.-J."/>
        </authorList>
    </citation>
    <scope>NUCLEOTIDE SEQUENCE</scope>
    <source>
        <strain evidence="2">HN-2-9-2</strain>
    </source>
</reference>
<keyword evidence="1" id="KW-0472">Membrane</keyword>
<keyword evidence="3" id="KW-1185">Reference proteome</keyword>
<gene>
    <name evidence="2" type="ORF">JRG66_09390</name>
</gene>
<dbReference type="EMBL" id="CP069620">
    <property type="protein sequence ID" value="UZH54211.1"/>
    <property type="molecule type" value="Genomic_DNA"/>
</dbReference>
<accession>A0ABY6NNN9</accession>
<evidence type="ECO:0000313" key="2">
    <source>
        <dbReference type="EMBL" id="UZH54211.1"/>
    </source>
</evidence>
<protein>
    <submittedName>
        <fullName evidence="2">Uncharacterized protein</fullName>
    </submittedName>
</protein>
<organism evidence="2 3">
    <name type="scientific">Salinimicrobium tongyeongense</name>
    <dbReference type="NCBI Taxonomy" id="2809707"/>
    <lineage>
        <taxon>Bacteria</taxon>
        <taxon>Pseudomonadati</taxon>
        <taxon>Bacteroidota</taxon>
        <taxon>Flavobacteriia</taxon>
        <taxon>Flavobacteriales</taxon>
        <taxon>Flavobacteriaceae</taxon>
        <taxon>Salinimicrobium</taxon>
    </lineage>
</organism>
<feature type="transmembrane region" description="Helical" evidence="1">
    <location>
        <begin position="7"/>
        <end position="25"/>
    </location>
</feature>
<keyword evidence="1" id="KW-0812">Transmembrane</keyword>